<evidence type="ECO:0000313" key="5">
    <source>
        <dbReference type="Proteomes" id="UP000649753"/>
    </source>
</evidence>
<evidence type="ECO:0000256" key="2">
    <source>
        <dbReference type="ARBA" id="ARBA00022679"/>
    </source>
</evidence>
<gene>
    <name evidence="4" type="ORF">H4W31_004816</name>
</gene>
<protein>
    <recommendedName>
        <fullName evidence="3">Sulfotransferase domain-containing protein</fullName>
    </recommendedName>
</protein>
<evidence type="ECO:0000256" key="1">
    <source>
        <dbReference type="ARBA" id="ARBA00005771"/>
    </source>
</evidence>
<comment type="caution">
    <text evidence="4">The sequence shown here is derived from an EMBL/GenBank/DDBJ whole genome shotgun (WGS) entry which is preliminary data.</text>
</comment>
<dbReference type="GO" id="GO:0008146">
    <property type="term" value="F:sulfotransferase activity"/>
    <property type="evidence" value="ECO:0007669"/>
    <property type="project" value="InterPro"/>
</dbReference>
<accession>A0A927R0Z7</accession>
<proteinExistence type="inferred from homology"/>
<name>A0A927R0Z7_9ACTN</name>
<dbReference type="EMBL" id="JADBEB010000001">
    <property type="protein sequence ID" value="MBE1489178.1"/>
    <property type="molecule type" value="Genomic_DNA"/>
</dbReference>
<dbReference type="Proteomes" id="UP000649753">
    <property type="component" value="Unassembled WGS sequence"/>
</dbReference>
<keyword evidence="2" id="KW-0808">Transferase</keyword>
<dbReference type="Gene3D" id="1.25.40.460">
    <property type="match status" value="1"/>
</dbReference>
<dbReference type="InterPro" id="IPR000863">
    <property type="entry name" value="Sulfotransferase_dom"/>
</dbReference>
<dbReference type="SUPFAM" id="SSF52540">
    <property type="entry name" value="P-loop containing nucleoside triphosphate hydrolases"/>
    <property type="match status" value="1"/>
</dbReference>
<dbReference type="PANTHER" id="PTHR11783">
    <property type="entry name" value="SULFOTRANSFERASE SULT"/>
    <property type="match status" value="1"/>
</dbReference>
<dbReference type="AlphaFoldDB" id="A0A927R0Z7"/>
<dbReference type="InterPro" id="IPR027417">
    <property type="entry name" value="P-loop_NTPase"/>
</dbReference>
<sequence length="269" mass="31387">MAMAWLASYPKSGNTWARILLASYLRDREVEVRMARLGRFDDAVPDLVAVMRTGRMLPVDQPQPLVLKTHYLPAMSIHDWYREATTKVIYLVRNPRDVIPSAERMLHLDPEHRAAYAKHFVDHRGLLAWQRIGYGLWPESVLEWTSPDRLRQHFPNAEVLVLRFEDIKQDTEGSLRTMVEFLGFDSEVDPDRVRRAVQNSSLDKMREAERRDDSLRHLELRPFFGQGLSGQSLTGYSEEVEQAYRRLLREDEEFGSLADRYGYTHEPAM</sequence>
<keyword evidence="5" id="KW-1185">Reference proteome</keyword>
<feature type="domain" description="Sulfotransferase" evidence="3">
    <location>
        <begin position="5"/>
        <end position="230"/>
    </location>
</feature>
<dbReference type="RefSeq" id="WP_192768688.1">
    <property type="nucleotide sequence ID" value="NZ_JADBEB010000001.1"/>
</dbReference>
<organism evidence="4 5">
    <name type="scientific">Plantactinospora soyae</name>
    <dbReference type="NCBI Taxonomy" id="1544732"/>
    <lineage>
        <taxon>Bacteria</taxon>
        <taxon>Bacillati</taxon>
        <taxon>Actinomycetota</taxon>
        <taxon>Actinomycetes</taxon>
        <taxon>Micromonosporales</taxon>
        <taxon>Micromonosporaceae</taxon>
        <taxon>Plantactinospora</taxon>
    </lineage>
</organism>
<reference evidence="4" key="1">
    <citation type="submission" date="2020-10" db="EMBL/GenBank/DDBJ databases">
        <title>Sequencing the genomes of 1000 actinobacteria strains.</title>
        <authorList>
            <person name="Klenk H.-P."/>
        </authorList>
    </citation>
    <scope>NUCLEOTIDE SEQUENCE</scope>
    <source>
        <strain evidence="4">DSM 46832</strain>
    </source>
</reference>
<dbReference type="Gene3D" id="3.40.50.300">
    <property type="entry name" value="P-loop containing nucleotide triphosphate hydrolases"/>
    <property type="match status" value="1"/>
</dbReference>
<evidence type="ECO:0000313" key="4">
    <source>
        <dbReference type="EMBL" id="MBE1489178.1"/>
    </source>
</evidence>
<dbReference type="Pfam" id="PF00685">
    <property type="entry name" value="Sulfotransfer_1"/>
    <property type="match status" value="1"/>
</dbReference>
<evidence type="ECO:0000259" key="3">
    <source>
        <dbReference type="Pfam" id="PF00685"/>
    </source>
</evidence>
<comment type="similarity">
    <text evidence="1">Belongs to the sulfotransferase 1 family.</text>
</comment>